<organism evidence="1 2">
    <name type="scientific">Sphingomonas colocasiae</name>
    <dbReference type="NCBI Taxonomy" id="1848973"/>
    <lineage>
        <taxon>Bacteria</taxon>
        <taxon>Pseudomonadati</taxon>
        <taxon>Pseudomonadota</taxon>
        <taxon>Alphaproteobacteria</taxon>
        <taxon>Sphingomonadales</taxon>
        <taxon>Sphingomonadaceae</taxon>
        <taxon>Sphingomonas</taxon>
    </lineage>
</organism>
<name>A0ABS7PWJ4_9SPHN</name>
<keyword evidence="1" id="KW-0224">Dipeptidase</keyword>
<dbReference type="Pfam" id="PF01244">
    <property type="entry name" value="Peptidase_M19"/>
    <property type="match status" value="1"/>
</dbReference>
<dbReference type="InterPro" id="IPR032466">
    <property type="entry name" value="Metal_Hydrolase"/>
</dbReference>
<dbReference type="PROSITE" id="PS51365">
    <property type="entry name" value="RENAL_DIPEPTIDASE_2"/>
    <property type="match status" value="1"/>
</dbReference>
<gene>
    <name evidence="1" type="ORF">K7G82_25730</name>
</gene>
<dbReference type="InterPro" id="IPR008257">
    <property type="entry name" value="Pept_M19"/>
</dbReference>
<evidence type="ECO:0000313" key="2">
    <source>
        <dbReference type="Proteomes" id="UP000706039"/>
    </source>
</evidence>
<dbReference type="PANTHER" id="PTHR10443">
    <property type="entry name" value="MICROSOMAL DIPEPTIDASE"/>
    <property type="match status" value="1"/>
</dbReference>
<dbReference type="Proteomes" id="UP000706039">
    <property type="component" value="Unassembled WGS sequence"/>
</dbReference>
<dbReference type="PANTHER" id="PTHR10443:SF12">
    <property type="entry name" value="DIPEPTIDASE"/>
    <property type="match status" value="1"/>
</dbReference>
<comment type="caution">
    <text evidence="1">The sequence shown here is derived from an EMBL/GenBank/DDBJ whole genome shotgun (WGS) entry which is preliminary data.</text>
</comment>
<dbReference type="SUPFAM" id="SSF51556">
    <property type="entry name" value="Metallo-dependent hydrolases"/>
    <property type="match status" value="1"/>
</dbReference>
<accession>A0ABS7PWJ4</accession>
<dbReference type="EMBL" id="JAINVV010000013">
    <property type="protein sequence ID" value="MBY8825728.1"/>
    <property type="molecule type" value="Genomic_DNA"/>
</dbReference>
<proteinExistence type="predicted"/>
<dbReference type="EC" id="3.4.13.-" evidence="1"/>
<evidence type="ECO:0000313" key="1">
    <source>
        <dbReference type="EMBL" id="MBY8825728.1"/>
    </source>
</evidence>
<dbReference type="Gene3D" id="3.20.20.140">
    <property type="entry name" value="Metal-dependent hydrolases"/>
    <property type="match status" value="1"/>
</dbReference>
<dbReference type="PROSITE" id="PS51318">
    <property type="entry name" value="TAT"/>
    <property type="match status" value="1"/>
</dbReference>
<sequence>MDREQGIGRRAFMGGTAGAAVAALAGSGIAGSGAAMAQNRPAAAGGRVDIRRMLIVNSLGDLDDSYGPRPPELDSDKRMMISPGALRAGLESGLTAVNITLDAEDFEACTTAIGRYDDFVRNHSVVLSKIWTTADIRAAKAANRVGLIYGVQNTTMLGDKAERVDTFADLGLRIVQLTYNSLNRVGGGSMAPGNPGLTDFGREVVERLNGRRIVVDLSHSGQRICLDAVRASKQPIAITHTGCKAVADSPRSKTDEELRLVAERGGYVGIYWVMYLARQKGREADIDDVVAHIEHAIQVCGEDHVGIGTDYGVAPLNPDRAIQAAPWAKMVEARAKAGVAAPGEYPDILPYARGLTGPGQFQALADRLAARGHSAGRIEKILGLNFTRYLHDIWGA</sequence>
<protein>
    <submittedName>
        <fullName evidence="1">Membrane dipeptidase</fullName>
        <ecNumber evidence="1">3.4.13.-</ecNumber>
    </submittedName>
</protein>
<dbReference type="InterPro" id="IPR006311">
    <property type="entry name" value="TAT_signal"/>
</dbReference>
<keyword evidence="2" id="KW-1185">Reference proteome</keyword>
<keyword evidence="1" id="KW-0645">Protease</keyword>
<dbReference type="RefSeq" id="WP_222992831.1">
    <property type="nucleotide sequence ID" value="NZ_JAINVV010000013.1"/>
</dbReference>
<dbReference type="GO" id="GO:0016805">
    <property type="term" value="F:dipeptidase activity"/>
    <property type="evidence" value="ECO:0007669"/>
    <property type="project" value="UniProtKB-KW"/>
</dbReference>
<reference evidence="1 2" key="1">
    <citation type="submission" date="2021-08" db="EMBL/GenBank/DDBJ databases">
        <authorList>
            <person name="Tuo L."/>
        </authorList>
    </citation>
    <scope>NUCLEOTIDE SEQUENCE [LARGE SCALE GENOMIC DNA]</scope>
    <source>
        <strain evidence="1 2">JCM 31229</strain>
    </source>
</reference>
<keyword evidence="1" id="KW-0378">Hydrolase</keyword>